<evidence type="ECO:0000256" key="19">
    <source>
        <dbReference type="ARBA" id="ARBA00023399"/>
    </source>
</evidence>
<evidence type="ECO:0000256" key="47">
    <source>
        <dbReference type="ARBA" id="ARBA00049263"/>
    </source>
</evidence>
<dbReference type="InterPro" id="IPR050091">
    <property type="entry name" value="PKS_NRPS_Biosynth_Enz"/>
</dbReference>
<dbReference type="Pfam" id="PF08659">
    <property type="entry name" value="KR"/>
    <property type="match status" value="1"/>
</dbReference>
<comment type="catalytic activity">
    <reaction evidence="23">
        <text>3-oxooctadecanoyl-[ACP] + NADPH + H(+) = (3R)-hydroxyoctadecanoyl-[ACP] + NADP(+)</text>
        <dbReference type="Rhea" id="RHEA:41920"/>
        <dbReference type="Rhea" id="RHEA-COMP:9653"/>
        <dbReference type="Rhea" id="RHEA-COMP:9654"/>
        <dbReference type="ChEBI" id="CHEBI:15378"/>
        <dbReference type="ChEBI" id="CHEBI:57783"/>
        <dbReference type="ChEBI" id="CHEBI:58349"/>
        <dbReference type="ChEBI" id="CHEBI:78487"/>
        <dbReference type="ChEBI" id="CHEBI:78488"/>
    </reaction>
    <physiologicalReaction direction="left-to-right" evidence="23">
        <dbReference type="Rhea" id="RHEA:41921"/>
    </physiologicalReaction>
</comment>
<comment type="catalytic activity">
    <reaction evidence="42">
        <text>hexadecanoyl-[ACP] + H2O = hexadecanoate + holo-[ACP] + H(+)</text>
        <dbReference type="Rhea" id="RHEA:41932"/>
        <dbReference type="Rhea" id="RHEA-COMP:9652"/>
        <dbReference type="Rhea" id="RHEA-COMP:9685"/>
        <dbReference type="ChEBI" id="CHEBI:7896"/>
        <dbReference type="ChEBI" id="CHEBI:15377"/>
        <dbReference type="ChEBI" id="CHEBI:15378"/>
        <dbReference type="ChEBI" id="CHEBI:64479"/>
        <dbReference type="ChEBI" id="CHEBI:78483"/>
        <dbReference type="EC" id="3.1.2.14"/>
    </reaction>
    <physiologicalReaction direction="left-to-right" evidence="42">
        <dbReference type="Rhea" id="RHEA:41933"/>
    </physiologicalReaction>
</comment>
<dbReference type="Pfam" id="PF16197">
    <property type="entry name" value="KAsynt_C_assoc"/>
    <property type="match status" value="1"/>
</dbReference>
<comment type="function">
    <text evidence="22">Fatty acid synthetase is a multifunctional enzyme that catalyzes the de novo biosynthesis of long-chain saturated fatty acids starting from acetyl-CoA and malonyl-CoA in the presence of NADPH. This multifunctional protein contains 7 catalytic activities and a site for the binding of the prosthetic group 4'-phosphopantetheine of the acyl carrier protein ([ACP]) domain.</text>
</comment>
<dbReference type="InterPro" id="IPR049551">
    <property type="entry name" value="PKS_DH_C"/>
</dbReference>
<dbReference type="InterPro" id="IPR013154">
    <property type="entry name" value="ADH-like_N"/>
</dbReference>
<dbReference type="PROSITE" id="PS52019">
    <property type="entry name" value="PKS_MFAS_DH"/>
    <property type="match status" value="1"/>
</dbReference>
<evidence type="ECO:0000256" key="41">
    <source>
        <dbReference type="ARBA" id="ARBA00048691"/>
    </source>
</evidence>
<dbReference type="Proteomes" id="UP001330812">
    <property type="component" value="Chromosome"/>
</dbReference>
<evidence type="ECO:0000256" key="39">
    <source>
        <dbReference type="ARBA" id="ARBA00048571"/>
    </source>
</evidence>
<comment type="pathway">
    <text evidence="2">Antibiotic biosynthesis.</text>
</comment>
<keyword evidence="58" id="KW-1185">Reference proteome</keyword>
<keyword evidence="8" id="KW-0663">Pyridoxal phosphate</keyword>
<dbReference type="SMART" id="SM00824">
    <property type="entry name" value="PKS_TE"/>
    <property type="match status" value="1"/>
</dbReference>
<evidence type="ECO:0000256" key="11">
    <source>
        <dbReference type="ARBA" id="ARBA00023268"/>
    </source>
</evidence>
<dbReference type="Gene3D" id="3.40.47.10">
    <property type="match status" value="1"/>
</dbReference>
<dbReference type="SMART" id="SM00823">
    <property type="entry name" value="PKS_PP"/>
    <property type="match status" value="1"/>
</dbReference>
<dbReference type="PANTHER" id="PTHR43775">
    <property type="entry name" value="FATTY ACID SYNTHASE"/>
    <property type="match status" value="1"/>
</dbReference>
<comment type="catalytic activity">
    <reaction evidence="37">
        <text>(2E)-octenoyl-[ACP] + NADPH + H(+) = octanoyl-[ACP] + NADP(+)</text>
        <dbReference type="Rhea" id="RHEA:41848"/>
        <dbReference type="Rhea" id="RHEA-COMP:9635"/>
        <dbReference type="Rhea" id="RHEA-COMP:9636"/>
        <dbReference type="ChEBI" id="CHEBI:15378"/>
        <dbReference type="ChEBI" id="CHEBI:57783"/>
        <dbReference type="ChEBI" id="CHEBI:58349"/>
        <dbReference type="ChEBI" id="CHEBI:78462"/>
        <dbReference type="ChEBI" id="CHEBI:78463"/>
    </reaction>
    <physiologicalReaction direction="left-to-right" evidence="37">
        <dbReference type="Rhea" id="RHEA:41849"/>
    </physiologicalReaction>
</comment>
<dbReference type="CDD" id="cd00833">
    <property type="entry name" value="PKS"/>
    <property type="match status" value="1"/>
</dbReference>
<keyword evidence="5" id="KW-0597">Phosphoprotein</keyword>
<dbReference type="Pfam" id="PF13602">
    <property type="entry name" value="ADH_zinc_N_2"/>
    <property type="match status" value="1"/>
</dbReference>
<dbReference type="InterPro" id="IPR016035">
    <property type="entry name" value="Acyl_Trfase/lysoPLipase"/>
</dbReference>
<evidence type="ECO:0000256" key="48">
    <source>
        <dbReference type="ARBA" id="ARBA00049414"/>
    </source>
</evidence>
<evidence type="ECO:0000256" key="32">
    <source>
        <dbReference type="ARBA" id="ARBA00047953"/>
    </source>
</evidence>
<dbReference type="SUPFAM" id="SSF50129">
    <property type="entry name" value="GroES-like"/>
    <property type="match status" value="1"/>
</dbReference>
<evidence type="ECO:0000313" key="57">
    <source>
        <dbReference type="EMBL" id="WSE32912.1"/>
    </source>
</evidence>
<dbReference type="InterPro" id="IPR036736">
    <property type="entry name" value="ACP-like_sf"/>
</dbReference>
<dbReference type="InterPro" id="IPR016039">
    <property type="entry name" value="Thiolase-like"/>
</dbReference>
<evidence type="ECO:0000256" key="34">
    <source>
        <dbReference type="ARBA" id="ARBA00048051"/>
    </source>
</evidence>
<dbReference type="Pfam" id="PF00975">
    <property type="entry name" value="Thioesterase"/>
    <property type="match status" value="1"/>
</dbReference>
<evidence type="ECO:0000256" key="12">
    <source>
        <dbReference type="ARBA" id="ARBA00023315"/>
    </source>
</evidence>
<evidence type="ECO:0000256" key="21">
    <source>
        <dbReference type="ARBA" id="ARBA00023402"/>
    </source>
</evidence>
<evidence type="ECO:0000256" key="13">
    <source>
        <dbReference type="ARBA" id="ARBA00023332"/>
    </source>
</evidence>
<evidence type="ECO:0000256" key="51">
    <source>
        <dbReference type="ARBA" id="ARBA00049521"/>
    </source>
</evidence>
<evidence type="ECO:0000256" key="20">
    <source>
        <dbReference type="ARBA" id="ARBA00023401"/>
    </source>
</evidence>
<dbReference type="CDD" id="cd08956">
    <property type="entry name" value="KR_3_FAS_SDR_x"/>
    <property type="match status" value="1"/>
</dbReference>
<dbReference type="Gene3D" id="3.40.50.1820">
    <property type="entry name" value="alpha/beta hydrolase"/>
    <property type="match status" value="1"/>
</dbReference>
<evidence type="ECO:0000256" key="46">
    <source>
        <dbReference type="ARBA" id="ARBA00049171"/>
    </source>
</evidence>
<evidence type="ECO:0000259" key="56">
    <source>
        <dbReference type="PROSITE" id="PS52019"/>
    </source>
</evidence>
<feature type="region of interest" description="C-terminal hotdog fold" evidence="53">
    <location>
        <begin position="1054"/>
        <end position="1185"/>
    </location>
</feature>
<dbReference type="PROSITE" id="PS52004">
    <property type="entry name" value="KS3_2"/>
    <property type="match status" value="1"/>
</dbReference>
<comment type="catalytic activity">
    <reaction evidence="40">
        <text>a 2,3-saturated acyl-[ACP] + NADP(+) = a (2E)-enoyl-[ACP] + NADPH + H(+)</text>
        <dbReference type="Rhea" id="RHEA:22564"/>
        <dbReference type="Rhea" id="RHEA-COMP:9925"/>
        <dbReference type="Rhea" id="RHEA-COMP:9926"/>
        <dbReference type="ChEBI" id="CHEBI:15378"/>
        <dbReference type="ChEBI" id="CHEBI:57783"/>
        <dbReference type="ChEBI" id="CHEBI:58349"/>
        <dbReference type="ChEBI" id="CHEBI:78784"/>
        <dbReference type="ChEBI" id="CHEBI:78785"/>
        <dbReference type="EC" id="1.3.1.39"/>
    </reaction>
    <physiologicalReaction direction="right-to-left" evidence="40">
        <dbReference type="Rhea" id="RHEA:22566"/>
    </physiologicalReaction>
</comment>
<dbReference type="InterPro" id="IPR013968">
    <property type="entry name" value="PKS_KR"/>
</dbReference>
<evidence type="ECO:0000256" key="17">
    <source>
        <dbReference type="ARBA" id="ARBA00023394"/>
    </source>
</evidence>
<evidence type="ECO:0000256" key="28">
    <source>
        <dbReference type="ARBA" id="ARBA00047500"/>
    </source>
</evidence>
<evidence type="ECO:0000256" key="27">
    <source>
        <dbReference type="ARBA" id="ARBA00047451"/>
    </source>
</evidence>
<protein>
    <submittedName>
        <fullName evidence="57">SDR family NAD(P)-dependent oxidoreductase</fullName>
    </submittedName>
</protein>
<dbReference type="SUPFAM" id="SSF51735">
    <property type="entry name" value="NAD(P)-binding Rossmann-fold domains"/>
    <property type="match status" value="3"/>
</dbReference>
<dbReference type="SMART" id="SM00827">
    <property type="entry name" value="PKS_AT"/>
    <property type="match status" value="1"/>
</dbReference>
<evidence type="ECO:0000256" key="25">
    <source>
        <dbReference type="ARBA" id="ARBA00047400"/>
    </source>
</evidence>
<dbReference type="InterPro" id="IPR001227">
    <property type="entry name" value="Ac_transferase_dom_sf"/>
</dbReference>
<comment type="catalytic activity">
    <reaction evidence="34">
        <text>hexadecanoyl-[ACP] + malonyl-[ACP] + H(+) = 3-oxooctadecanoyl-[ACP] + holo-[ACP] + CO2</text>
        <dbReference type="Rhea" id="RHEA:41916"/>
        <dbReference type="Rhea" id="RHEA-COMP:9623"/>
        <dbReference type="Rhea" id="RHEA-COMP:9652"/>
        <dbReference type="Rhea" id="RHEA-COMP:9653"/>
        <dbReference type="Rhea" id="RHEA-COMP:9685"/>
        <dbReference type="ChEBI" id="CHEBI:15378"/>
        <dbReference type="ChEBI" id="CHEBI:16526"/>
        <dbReference type="ChEBI" id="CHEBI:64479"/>
        <dbReference type="ChEBI" id="CHEBI:78449"/>
        <dbReference type="ChEBI" id="CHEBI:78483"/>
        <dbReference type="ChEBI" id="CHEBI:78487"/>
    </reaction>
    <physiologicalReaction direction="left-to-right" evidence="34">
        <dbReference type="Rhea" id="RHEA:41917"/>
    </physiologicalReaction>
</comment>
<evidence type="ECO:0000256" key="1">
    <source>
        <dbReference type="ARBA" id="ARBA00001957"/>
    </source>
</evidence>
<dbReference type="EMBL" id="CP142149">
    <property type="protein sequence ID" value="WSE32912.1"/>
    <property type="molecule type" value="Genomic_DNA"/>
</dbReference>
<feature type="domain" description="Carrier" evidence="54">
    <location>
        <begin position="1987"/>
        <end position="2062"/>
    </location>
</feature>
<evidence type="ECO:0000256" key="18">
    <source>
        <dbReference type="ARBA" id="ARBA00023398"/>
    </source>
</evidence>
<dbReference type="RefSeq" id="WP_326835719.1">
    <property type="nucleotide sequence ID" value="NZ_CP142149.1"/>
</dbReference>
<comment type="catalytic activity">
    <reaction evidence="21">
        <text>(3R)-hydroxybutanoyl-[ACP] = (2E)-butenoyl-[ACP] + H2O</text>
        <dbReference type="Rhea" id="RHEA:41808"/>
        <dbReference type="Rhea" id="RHEA-COMP:9626"/>
        <dbReference type="Rhea" id="RHEA-COMP:9627"/>
        <dbReference type="ChEBI" id="CHEBI:15377"/>
        <dbReference type="ChEBI" id="CHEBI:78451"/>
        <dbReference type="ChEBI" id="CHEBI:78453"/>
    </reaction>
    <physiologicalReaction direction="left-to-right" evidence="21">
        <dbReference type="Rhea" id="RHEA:41809"/>
    </physiologicalReaction>
</comment>
<dbReference type="CDD" id="cd05195">
    <property type="entry name" value="enoyl_red"/>
    <property type="match status" value="1"/>
</dbReference>
<evidence type="ECO:0000256" key="36">
    <source>
        <dbReference type="ARBA" id="ARBA00048289"/>
    </source>
</evidence>
<dbReference type="InterPro" id="IPR014031">
    <property type="entry name" value="Ketoacyl_synth_C"/>
</dbReference>
<keyword evidence="9" id="KW-0045">Antibiotic biosynthesis</keyword>
<dbReference type="PROSITE" id="PS50075">
    <property type="entry name" value="CARRIER"/>
    <property type="match status" value="1"/>
</dbReference>
<comment type="catalytic activity">
    <reaction evidence="26">
        <text>3-oxodecanoyl-[ACP] + NADPH + H(+) = (3R)-hydroxydecanoyl-[ACP] + NADP(+)</text>
        <dbReference type="Rhea" id="RHEA:41856"/>
        <dbReference type="Rhea" id="RHEA-COMP:9637"/>
        <dbReference type="Rhea" id="RHEA-COMP:9638"/>
        <dbReference type="ChEBI" id="CHEBI:15378"/>
        <dbReference type="ChEBI" id="CHEBI:57783"/>
        <dbReference type="ChEBI" id="CHEBI:58349"/>
        <dbReference type="ChEBI" id="CHEBI:78464"/>
        <dbReference type="ChEBI" id="CHEBI:78466"/>
    </reaction>
    <physiologicalReaction direction="left-to-right" evidence="26">
        <dbReference type="Rhea" id="RHEA:41857"/>
    </physiologicalReaction>
</comment>
<keyword evidence="12" id="KW-0012">Acyltransferase</keyword>
<dbReference type="Pfam" id="PF00698">
    <property type="entry name" value="Acyl_transf_1"/>
    <property type="match status" value="1"/>
</dbReference>
<dbReference type="Gene3D" id="3.10.129.110">
    <property type="entry name" value="Polyketide synthase dehydratase"/>
    <property type="match status" value="1"/>
</dbReference>
<reference evidence="57 58" key="1">
    <citation type="journal article" date="2015" name="Int. J. Syst. Evol. Microbiol.">
        <title>Amycolatopsis rhabdoformis sp. nov., an actinomycete isolated from a tropical forest soil.</title>
        <authorList>
            <person name="Souza W.R."/>
            <person name="Silva R.E."/>
            <person name="Goodfellow M."/>
            <person name="Busarakam K."/>
            <person name="Figueiro F.S."/>
            <person name="Ferreira D."/>
            <person name="Rodrigues-Filho E."/>
            <person name="Moraes L.A.B."/>
            <person name="Zucchi T.D."/>
        </authorList>
    </citation>
    <scope>NUCLEOTIDE SEQUENCE [LARGE SCALE GENOMIC DNA]</scope>
    <source>
        <strain evidence="57 58">NCIMB 14900</strain>
    </source>
</reference>
<evidence type="ECO:0000256" key="10">
    <source>
        <dbReference type="ARBA" id="ARBA00023239"/>
    </source>
</evidence>
<comment type="catalytic activity">
    <reaction evidence="25">
        <text>a (3R)-hydroxyacyl-[ACP] + NADP(+) = a 3-oxoacyl-[ACP] + NADPH + H(+)</text>
        <dbReference type="Rhea" id="RHEA:17397"/>
        <dbReference type="Rhea" id="RHEA-COMP:9916"/>
        <dbReference type="Rhea" id="RHEA-COMP:9945"/>
        <dbReference type="ChEBI" id="CHEBI:15378"/>
        <dbReference type="ChEBI" id="CHEBI:57783"/>
        <dbReference type="ChEBI" id="CHEBI:58349"/>
        <dbReference type="ChEBI" id="CHEBI:78776"/>
        <dbReference type="ChEBI" id="CHEBI:78827"/>
        <dbReference type="EC" id="1.1.1.100"/>
    </reaction>
    <physiologicalReaction direction="right-to-left" evidence="25">
        <dbReference type="Rhea" id="RHEA:17399"/>
    </physiologicalReaction>
</comment>
<comment type="catalytic activity">
    <reaction evidence="49">
        <text>3-oxooctanoyl-[ACP] + NADPH + H(+) = (3R)-hydroxyoctanoyl-[ACP] + NADP(+)</text>
        <dbReference type="Rhea" id="RHEA:41840"/>
        <dbReference type="Rhea" id="RHEA-COMP:9633"/>
        <dbReference type="Rhea" id="RHEA-COMP:9634"/>
        <dbReference type="ChEBI" id="CHEBI:15378"/>
        <dbReference type="ChEBI" id="CHEBI:57783"/>
        <dbReference type="ChEBI" id="CHEBI:58349"/>
        <dbReference type="ChEBI" id="CHEBI:78460"/>
        <dbReference type="ChEBI" id="CHEBI:78461"/>
    </reaction>
    <physiologicalReaction direction="left-to-right" evidence="49">
        <dbReference type="Rhea" id="RHEA:41841"/>
    </physiologicalReaction>
</comment>
<evidence type="ECO:0000256" key="14">
    <source>
        <dbReference type="ARBA" id="ARBA00023351"/>
    </source>
</evidence>
<comment type="catalytic activity">
    <reaction evidence="51">
        <text>(2E)-decenoyl-[ACP] + NADPH + H(+) = decanoyl-[ACP] + NADP(+)</text>
        <dbReference type="Rhea" id="RHEA:41864"/>
        <dbReference type="Rhea" id="RHEA-COMP:9639"/>
        <dbReference type="Rhea" id="RHEA-COMP:9640"/>
        <dbReference type="ChEBI" id="CHEBI:15378"/>
        <dbReference type="ChEBI" id="CHEBI:57783"/>
        <dbReference type="ChEBI" id="CHEBI:58349"/>
        <dbReference type="ChEBI" id="CHEBI:78467"/>
        <dbReference type="ChEBI" id="CHEBI:78468"/>
    </reaction>
    <physiologicalReaction direction="left-to-right" evidence="51">
        <dbReference type="Rhea" id="RHEA:41865"/>
    </physiologicalReaction>
</comment>
<comment type="catalytic activity">
    <reaction evidence="52">
        <text>octanoyl-[ACP] + malonyl-[ACP] + H(+) = 3-oxodecanoyl-[ACP] + holo-[ACP] + CO2</text>
        <dbReference type="Rhea" id="RHEA:41852"/>
        <dbReference type="Rhea" id="RHEA-COMP:9623"/>
        <dbReference type="Rhea" id="RHEA-COMP:9636"/>
        <dbReference type="Rhea" id="RHEA-COMP:9637"/>
        <dbReference type="Rhea" id="RHEA-COMP:9685"/>
        <dbReference type="ChEBI" id="CHEBI:15378"/>
        <dbReference type="ChEBI" id="CHEBI:16526"/>
        <dbReference type="ChEBI" id="CHEBI:64479"/>
        <dbReference type="ChEBI" id="CHEBI:78449"/>
        <dbReference type="ChEBI" id="CHEBI:78463"/>
        <dbReference type="ChEBI" id="CHEBI:78464"/>
    </reaction>
    <physiologicalReaction direction="left-to-right" evidence="52">
        <dbReference type="Rhea" id="RHEA:41853"/>
    </physiologicalReaction>
</comment>
<evidence type="ECO:0000256" key="6">
    <source>
        <dbReference type="ARBA" id="ARBA00022679"/>
    </source>
</evidence>
<evidence type="ECO:0000256" key="22">
    <source>
        <dbReference type="ARBA" id="ARBA00023442"/>
    </source>
</evidence>
<evidence type="ECO:0000256" key="7">
    <source>
        <dbReference type="ARBA" id="ARBA00022799"/>
    </source>
</evidence>
<evidence type="ECO:0000256" key="26">
    <source>
        <dbReference type="ARBA" id="ARBA00047440"/>
    </source>
</evidence>
<dbReference type="InterPro" id="IPR049900">
    <property type="entry name" value="PKS_mFAS_DH"/>
</dbReference>
<dbReference type="SMART" id="SM00829">
    <property type="entry name" value="PKS_ER"/>
    <property type="match status" value="1"/>
</dbReference>
<comment type="catalytic activity">
    <reaction evidence="28">
        <text>(2E)-butenoyl-[ACP] + NADPH + H(+) = butanoyl-[ACP] + NADP(+)</text>
        <dbReference type="Rhea" id="RHEA:41812"/>
        <dbReference type="Rhea" id="RHEA-COMP:9627"/>
        <dbReference type="Rhea" id="RHEA-COMP:9628"/>
        <dbReference type="ChEBI" id="CHEBI:15378"/>
        <dbReference type="ChEBI" id="CHEBI:57783"/>
        <dbReference type="ChEBI" id="CHEBI:58349"/>
        <dbReference type="ChEBI" id="CHEBI:78453"/>
        <dbReference type="ChEBI" id="CHEBI:78454"/>
    </reaction>
    <physiologicalReaction direction="left-to-right" evidence="28">
        <dbReference type="Rhea" id="RHEA:41813"/>
    </physiologicalReaction>
</comment>
<dbReference type="InterPro" id="IPR009081">
    <property type="entry name" value="PP-bd_ACP"/>
</dbReference>
<feature type="active site" description="Proton donor; for dehydratase activity" evidence="53">
    <location>
        <position position="1109"/>
    </location>
</feature>
<gene>
    <name evidence="57" type="ORF">VSH64_12425</name>
</gene>
<dbReference type="Pfam" id="PF21089">
    <property type="entry name" value="PKS_DH_N"/>
    <property type="match status" value="1"/>
</dbReference>
<dbReference type="PROSITE" id="PS00606">
    <property type="entry name" value="KS3_1"/>
    <property type="match status" value="1"/>
</dbReference>
<keyword evidence="10" id="KW-0456">Lyase</keyword>
<dbReference type="InterPro" id="IPR018201">
    <property type="entry name" value="Ketoacyl_synth_AS"/>
</dbReference>
<feature type="active site" description="Proton acceptor; for dehydratase activity" evidence="53">
    <location>
        <position position="950"/>
    </location>
</feature>
<dbReference type="InterPro" id="IPR014030">
    <property type="entry name" value="Ketoacyl_synth_N"/>
</dbReference>
<dbReference type="InterPro" id="IPR020843">
    <property type="entry name" value="ER"/>
</dbReference>
<comment type="pathway">
    <text evidence="3">Lipid metabolism.</text>
</comment>
<evidence type="ECO:0000256" key="31">
    <source>
        <dbReference type="ARBA" id="ARBA00047897"/>
    </source>
</evidence>
<dbReference type="Gene3D" id="3.40.366.10">
    <property type="entry name" value="Malonyl-Coenzyme A Acyl Carrier Protein, domain 2"/>
    <property type="match status" value="1"/>
</dbReference>
<dbReference type="Gene3D" id="1.10.1200.10">
    <property type="entry name" value="ACP-like"/>
    <property type="match status" value="1"/>
</dbReference>
<dbReference type="SUPFAM" id="SSF47336">
    <property type="entry name" value="ACP-like"/>
    <property type="match status" value="1"/>
</dbReference>
<dbReference type="SUPFAM" id="SSF53474">
    <property type="entry name" value="alpha/beta-Hydrolases"/>
    <property type="match status" value="1"/>
</dbReference>
<dbReference type="InterPro" id="IPR020807">
    <property type="entry name" value="PKS_DH"/>
</dbReference>
<dbReference type="SUPFAM" id="SSF55048">
    <property type="entry name" value="Probable ACP-binding domain of malonyl-CoA ACP transacylase"/>
    <property type="match status" value="1"/>
</dbReference>
<dbReference type="Gene3D" id="3.40.50.11460">
    <property type="match status" value="1"/>
</dbReference>
<dbReference type="InterPro" id="IPR032821">
    <property type="entry name" value="PKS_assoc"/>
</dbReference>
<comment type="catalytic activity">
    <reaction evidence="44">
        <text>(2E)-octadecenoyl-[ACP] + NADPH + H(+) = octadecanoyl-[ACP] + NADP(+)</text>
        <dbReference type="Rhea" id="RHEA:41928"/>
        <dbReference type="Rhea" id="RHEA-COMP:9655"/>
        <dbReference type="Rhea" id="RHEA-COMP:9656"/>
        <dbReference type="ChEBI" id="CHEBI:15378"/>
        <dbReference type="ChEBI" id="CHEBI:57783"/>
        <dbReference type="ChEBI" id="CHEBI:58349"/>
        <dbReference type="ChEBI" id="CHEBI:78489"/>
        <dbReference type="ChEBI" id="CHEBI:78495"/>
    </reaction>
    <physiologicalReaction direction="left-to-right" evidence="44">
        <dbReference type="Rhea" id="RHEA:41929"/>
    </physiologicalReaction>
</comment>
<comment type="catalytic activity">
    <reaction evidence="39">
        <text>3-oxohexanoyl-[ACP] + NADPH + H(+) = (3R)-hydroxyhexanoyl-[ACP] + NADP(+)</text>
        <dbReference type="Rhea" id="RHEA:41824"/>
        <dbReference type="Rhea" id="RHEA-COMP:9629"/>
        <dbReference type="Rhea" id="RHEA-COMP:9630"/>
        <dbReference type="ChEBI" id="CHEBI:15378"/>
        <dbReference type="ChEBI" id="CHEBI:57783"/>
        <dbReference type="ChEBI" id="CHEBI:58349"/>
        <dbReference type="ChEBI" id="CHEBI:78456"/>
        <dbReference type="ChEBI" id="CHEBI:78457"/>
    </reaction>
    <physiologicalReaction direction="left-to-right" evidence="39">
        <dbReference type="Rhea" id="RHEA:41825"/>
    </physiologicalReaction>
</comment>
<evidence type="ECO:0000256" key="9">
    <source>
        <dbReference type="ARBA" id="ARBA00023194"/>
    </source>
</evidence>
<dbReference type="Pfam" id="PF00550">
    <property type="entry name" value="PP-binding"/>
    <property type="match status" value="1"/>
</dbReference>
<dbReference type="Gene3D" id="3.90.180.10">
    <property type="entry name" value="Medium-chain alcohol dehydrogenases, catalytic domain"/>
    <property type="match status" value="1"/>
</dbReference>
<comment type="catalytic activity">
    <reaction evidence="47">
        <text>3-oxododecanoyl-[ACP] + NADPH + H(+) = (3R)-hydroxydodecanoyl-[ACP] + NADP(+)</text>
        <dbReference type="Rhea" id="RHEA:41872"/>
        <dbReference type="Rhea" id="RHEA-COMP:9641"/>
        <dbReference type="Rhea" id="RHEA-COMP:9642"/>
        <dbReference type="ChEBI" id="CHEBI:15378"/>
        <dbReference type="ChEBI" id="CHEBI:57783"/>
        <dbReference type="ChEBI" id="CHEBI:58349"/>
        <dbReference type="ChEBI" id="CHEBI:78469"/>
        <dbReference type="ChEBI" id="CHEBI:78470"/>
    </reaction>
    <physiologicalReaction direction="left-to-right" evidence="47">
        <dbReference type="Rhea" id="RHEA:41873"/>
    </physiologicalReaction>
</comment>
<dbReference type="Pfam" id="PF08240">
    <property type="entry name" value="ADH_N"/>
    <property type="match status" value="1"/>
</dbReference>
<sequence length="2356" mass="244666">MPEDRKLVDYLKWVTADLHRTRRRLADAEAGRGEPIAIVGMACRFPGGVRSPEDLWRMVADGADGIDRFPTDREWNLAVLAGDGRGHSATDVGGFLYDAAEFDAGFFGISPREATAMDPQQRLLLETSWQAFERAGLDPETLRGSRTGVFVGTNGQDYAELALGAAEDVEGHAGTGLAASVVSGRISYVFGLEGPAMTIDTACSSSLVALHLAGQALRSGECTLALAGGVTVMSTAMGFAGFTRQGGLAEDGRCKAFSDDADGTGWSEGVGMLVVEKLSDAQKNGHPILAVVRGSAVNSDGASNGLTAPNGPSQRRVIRQALAAGGLSTQDVDAVEAHGTGTVLGDPIEAQAVLATYGQDRETPIYLGAVKSNLGHTQAAAGVAGIVKMVMALKHATLPKTLNVSTPSSHVDWSAGAVELLTEQRPWPAVDRPRRAGVSSFGISGTNAHVILEQAPDPDPVVATRPAPAAVPWVLSGRTPAALKAQAERLQGAAETADLLDLAHSLVSTRSAFAQRAVILGAQRADLIGGLAAIAEGRPAPEVVAGVADVSGKTVFVFPGQGVPWAGMGGRLLDENPAFAAKIAECAEALRPYVDWDLAEVLRGGPGAPSLERVDVVQPASFALTVALAALWRSAGIEPDAVVGHSQGEVAAAVVAGALSLAEGARVVALRAKVLTRTIADRGGMLAIPLPLAEVEDLLAGTPIAVAAVNSPESVSVSGESAALSRLFDDLTARDVRVRRISMGYASHSSEVEVLRDELLAELGEVTSATPEIPIYSTLTGAKLAEPMTADYWYRNLRGVVKFEDAVRALLADGHRAFLEPSGHPVLTGNVTGILEDTETARALVTGTLRRDDGGLARALKSLATAYTRGLRVDWRPLLDGARTIELPTYAFQRERYWPRKAAFTGDVTSAGLFPGAHPLLGAMVALAGSDGVVCTGRISARTHPWLADHTLGGVILFPGTGFLELAVRAGDHVGAGRVEDLTLAVPLVLGPDDVVTIQVRVGAEDEDGGRPVTVHSRPADDLDAAWTEHANGLLTSGETPAGFDAAVWPPDGAESVDVADFYENSSYGPLFRGLNAVWRRGDEVFADVELPGGAGDADSYGVHPALLDSALHAATFVGSGAARGRIPFAWTGVTLHAGGASALRVHLTGDDSGTITVAAADVTGRPVLTVDGLALRAASTATAAKPDAAAESLFRLDWVTADGLATVDGRRWAVVGADPFGVADEVAVTGEIVSGYAETLAGTADGSTAPDVCLVPITGEAGPAAAHELTAHALAVLQDWAADERFADTRLVFVTRGAIAADAGETVPDPAAAAVWGLVRSAQAENPGRFLLADVDLAATSLSAVAGAVGLLDSGETQVVIRDGAVRVGRLARLASGASLAPPTGGVPWRLATTVKGSLDGLVLEPRPEFLDEPVGRDVRVRVTAAGMNFRDVLNALGMYPGEAGAFGAEAAGVVEAIGPAVTDLEVGDRVFGMLGGGFGTHAVADERFLVRTPDAWSEVDAASIALVFLTAYYALVDLADLRPGESILVHAGAGGVGMAAIQLAQHLGAEVFATASEAKQDTLRELGIAEDHLASSRTTDFEEKFARATGGRGVDVVLNALTGEFLDASLRLLAGGGRFLEMGKKDLRDPAALGDVAYHPFDLGQVDPQRVQEMLRSLLTLFADDALTPLPVRTWDVRDAPEAFRFMSQAKHIGKLVLTAPAAWRPDGTVLVTGGTGVLGGHVARHLVRERGVRHLLLVSRRGADADGAAELHRELTEAGAEVRLAACDTADRAALAELLASVAADHPLTAVIHTAGVLDDGVIPSLTPERLSAVLRPKVDAAWHLHELTRDQDLAAFVLFSSFAGVSGGPGQGNYAAANVFLDALAQHRAGLGLPATSLAWSLWAESSGITGKLSRADVERIDAAGLPTIATDQGLAMLDAALSVREPLIAALRVAGGGKSQGEVPALLRGLVKAPRKAAAKAATSAGSVRDRLGGLDAAAQRQLLQDVVCDFAAALLGHRDASSVDPERDFLEAGFDSLIAVELRTKLGEATGLRLPSTAVFDNKTPARLAEWLRDELAGSVAAAAPTPGTAAPVAGDTLDRLFFRAANGGKLPEALGMLKAVAAIRDTFDTPAELEDLPEAVTLADGPAAPRLICISSPVVTGGVHQYARIAAHFRGKRHVSALPLIGFALGEPLPASATAAARVVAESVLHASDGDPFILVGHSSAGSLAYAAAGVLEQTWGVRPDGVALLDTLSMQHRAGENVDFVETTRFYLAEIENPTVTLNSARLSAMGHWFSKMADLETPKTTAPTLLVQCAVDLFGDEIEHDQDDLLARVPADVVTTVAADHFSLAKEDSALTARAVEEWLATL</sequence>
<keyword evidence="4" id="KW-0596">Phosphopantetheine</keyword>
<evidence type="ECO:0000256" key="30">
    <source>
        <dbReference type="ARBA" id="ARBA00047810"/>
    </source>
</evidence>
<evidence type="ECO:0000256" key="53">
    <source>
        <dbReference type="PROSITE-ProRule" id="PRU01363"/>
    </source>
</evidence>
<evidence type="ECO:0000256" key="15">
    <source>
        <dbReference type="ARBA" id="ARBA00023373"/>
    </source>
</evidence>
<dbReference type="InterPro" id="IPR001031">
    <property type="entry name" value="Thioesterase"/>
</dbReference>
<dbReference type="SMART" id="SM00825">
    <property type="entry name" value="PKS_KS"/>
    <property type="match status" value="1"/>
</dbReference>
<dbReference type="InterPro" id="IPR020806">
    <property type="entry name" value="PKS_PP-bd"/>
</dbReference>
<dbReference type="Pfam" id="PF22953">
    <property type="entry name" value="SpnB_Rossmann"/>
    <property type="match status" value="1"/>
</dbReference>
<evidence type="ECO:0000256" key="24">
    <source>
        <dbReference type="ARBA" id="ARBA00047394"/>
    </source>
</evidence>
<comment type="catalytic activity">
    <reaction evidence="17">
        <text>a (3R)-hydroxyacyl-[ACP] = a (2E)-enoyl-[ACP] + H2O</text>
        <dbReference type="Rhea" id="RHEA:13097"/>
        <dbReference type="Rhea" id="RHEA-COMP:9925"/>
        <dbReference type="Rhea" id="RHEA-COMP:9945"/>
        <dbReference type="ChEBI" id="CHEBI:15377"/>
        <dbReference type="ChEBI" id="CHEBI:78784"/>
        <dbReference type="ChEBI" id="CHEBI:78827"/>
        <dbReference type="EC" id="4.2.1.59"/>
    </reaction>
    <physiologicalReaction direction="left-to-right" evidence="17">
        <dbReference type="Rhea" id="RHEA:13098"/>
    </physiologicalReaction>
</comment>
<comment type="catalytic activity">
    <reaction evidence="30">
        <text>(2E)-hexadecenoyl-[ACP] + NADPH + H(+) = hexadecanoyl-[ACP] + NADP(+)</text>
        <dbReference type="Rhea" id="RHEA:41912"/>
        <dbReference type="Rhea" id="RHEA-COMP:9651"/>
        <dbReference type="Rhea" id="RHEA-COMP:9652"/>
        <dbReference type="ChEBI" id="CHEBI:15378"/>
        <dbReference type="ChEBI" id="CHEBI:57783"/>
        <dbReference type="ChEBI" id="CHEBI:58349"/>
        <dbReference type="ChEBI" id="CHEBI:78481"/>
        <dbReference type="ChEBI" id="CHEBI:78483"/>
    </reaction>
    <physiologicalReaction direction="left-to-right" evidence="30">
        <dbReference type="Rhea" id="RHEA:41913"/>
    </physiologicalReaction>
</comment>
<evidence type="ECO:0000256" key="44">
    <source>
        <dbReference type="ARBA" id="ARBA00049019"/>
    </source>
</evidence>
<dbReference type="SUPFAM" id="SSF52151">
    <property type="entry name" value="FabD/lysophospholipase-like"/>
    <property type="match status" value="1"/>
</dbReference>
<dbReference type="InterPro" id="IPR014043">
    <property type="entry name" value="Acyl_transferase_dom"/>
</dbReference>
<comment type="cofactor">
    <cofactor evidence="1">
        <name>pantetheine 4'-phosphate</name>
        <dbReference type="ChEBI" id="CHEBI:47942"/>
    </cofactor>
</comment>
<comment type="catalytic activity">
    <reaction evidence="50">
        <text>butanoyl-[ACP] + malonyl-[ACP] + H(+) = 3-oxohexanoyl-[ACP] + holo-[ACP] + CO2</text>
        <dbReference type="Rhea" id="RHEA:41820"/>
        <dbReference type="Rhea" id="RHEA-COMP:9623"/>
        <dbReference type="Rhea" id="RHEA-COMP:9628"/>
        <dbReference type="Rhea" id="RHEA-COMP:9629"/>
        <dbReference type="Rhea" id="RHEA-COMP:9685"/>
        <dbReference type="ChEBI" id="CHEBI:15378"/>
        <dbReference type="ChEBI" id="CHEBI:16526"/>
        <dbReference type="ChEBI" id="CHEBI:64479"/>
        <dbReference type="ChEBI" id="CHEBI:78449"/>
        <dbReference type="ChEBI" id="CHEBI:78454"/>
        <dbReference type="ChEBI" id="CHEBI:78456"/>
    </reaction>
    <physiologicalReaction direction="left-to-right" evidence="50">
        <dbReference type="Rhea" id="RHEA:41821"/>
    </physiologicalReaction>
</comment>
<comment type="catalytic activity">
    <reaction evidence="33">
        <text>acetyl-[ACP] + malonyl-[ACP] + H(+) = 3-oxobutanoyl-[ACP] + holo-[ACP] + CO2</text>
        <dbReference type="Rhea" id="RHEA:41800"/>
        <dbReference type="Rhea" id="RHEA-COMP:9621"/>
        <dbReference type="Rhea" id="RHEA-COMP:9623"/>
        <dbReference type="Rhea" id="RHEA-COMP:9625"/>
        <dbReference type="Rhea" id="RHEA-COMP:9685"/>
        <dbReference type="ChEBI" id="CHEBI:15378"/>
        <dbReference type="ChEBI" id="CHEBI:16526"/>
        <dbReference type="ChEBI" id="CHEBI:64479"/>
        <dbReference type="ChEBI" id="CHEBI:78446"/>
        <dbReference type="ChEBI" id="CHEBI:78449"/>
        <dbReference type="ChEBI" id="CHEBI:78450"/>
    </reaction>
    <physiologicalReaction direction="left-to-right" evidence="33">
        <dbReference type="Rhea" id="RHEA:41801"/>
    </physiologicalReaction>
</comment>
<evidence type="ECO:0000256" key="16">
    <source>
        <dbReference type="ARBA" id="ARBA00023388"/>
    </source>
</evidence>
<proteinExistence type="predicted"/>
<comment type="catalytic activity">
    <reaction evidence="13">
        <text>(3R)-hydroxyoctanoyl-[ACP] = (2E)-octenoyl-[ACP] + H2O</text>
        <dbReference type="Rhea" id="RHEA:41844"/>
        <dbReference type="Rhea" id="RHEA-COMP:9634"/>
        <dbReference type="Rhea" id="RHEA-COMP:9635"/>
        <dbReference type="ChEBI" id="CHEBI:15377"/>
        <dbReference type="ChEBI" id="CHEBI:78461"/>
        <dbReference type="ChEBI" id="CHEBI:78462"/>
    </reaction>
    <physiologicalReaction direction="left-to-right" evidence="13">
        <dbReference type="Rhea" id="RHEA:41845"/>
    </physiologicalReaction>
</comment>
<dbReference type="InterPro" id="IPR011032">
    <property type="entry name" value="GroES-like_sf"/>
</dbReference>
<comment type="catalytic activity">
    <reaction evidence="41">
        <text>holo-[ACP] + acetyl-CoA = acetyl-[ACP] + CoA</text>
        <dbReference type="Rhea" id="RHEA:41788"/>
        <dbReference type="Rhea" id="RHEA-COMP:9621"/>
        <dbReference type="Rhea" id="RHEA-COMP:9685"/>
        <dbReference type="ChEBI" id="CHEBI:57287"/>
        <dbReference type="ChEBI" id="CHEBI:57288"/>
        <dbReference type="ChEBI" id="CHEBI:64479"/>
        <dbReference type="ChEBI" id="CHEBI:78446"/>
        <dbReference type="EC" id="2.3.1.38"/>
    </reaction>
    <physiologicalReaction direction="left-to-right" evidence="41">
        <dbReference type="Rhea" id="RHEA:41789"/>
    </physiologicalReaction>
</comment>
<dbReference type="Pfam" id="PF02801">
    <property type="entry name" value="Ketoacyl-synt_C"/>
    <property type="match status" value="1"/>
</dbReference>
<evidence type="ECO:0000256" key="3">
    <source>
        <dbReference type="ARBA" id="ARBA00005189"/>
    </source>
</evidence>
<feature type="domain" description="Ketosynthase family 3 (KS3)" evidence="55">
    <location>
        <begin position="33"/>
        <end position="454"/>
    </location>
</feature>
<comment type="catalytic activity">
    <reaction evidence="32">
        <text>3-oxobutanoyl-[ACP] + NADPH + H(+) = (3R)-hydroxybutanoyl-[ACP] + NADP(+)</text>
        <dbReference type="Rhea" id="RHEA:41804"/>
        <dbReference type="Rhea" id="RHEA-COMP:9625"/>
        <dbReference type="Rhea" id="RHEA-COMP:9626"/>
        <dbReference type="ChEBI" id="CHEBI:15378"/>
        <dbReference type="ChEBI" id="CHEBI:57783"/>
        <dbReference type="ChEBI" id="CHEBI:58349"/>
        <dbReference type="ChEBI" id="CHEBI:78450"/>
        <dbReference type="ChEBI" id="CHEBI:78451"/>
    </reaction>
    <physiologicalReaction direction="left-to-right" evidence="32">
        <dbReference type="Rhea" id="RHEA:41805"/>
    </physiologicalReaction>
</comment>
<dbReference type="SUPFAM" id="SSF53901">
    <property type="entry name" value="Thiolase-like"/>
    <property type="match status" value="1"/>
</dbReference>
<dbReference type="Pfam" id="PF00109">
    <property type="entry name" value="ketoacyl-synt"/>
    <property type="match status" value="1"/>
</dbReference>
<dbReference type="SMART" id="SM00826">
    <property type="entry name" value="PKS_DH"/>
    <property type="match status" value="1"/>
</dbReference>
<dbReference type="InterPro" id="IPR036291">
    <property type="entry name" value="NAD(P)-bd_dom_sf"/>
</dbReference>
<dbReference type="InterPro" id="IPR029058">
    <property type="entry name" value="AB_hydrolase_fold"/>
</dbReference>
<evidence type="ECO:0000256" key="42">
    <source>
        <dbReference type="ARBA" id="ARBA00048704"/>
    </source>
</evidence>
<evidence type="ECO:0000256" key="52">
    <source>
        <dbReference type="ARBA" id="ARBA00049533"/>
    </source>
</evidence>
<evidence type="ECO:0000256" key="40">
    <source>
        <dbReference type="ARBA" id="ARBA00048650"/>
    </source>
</evidence>
<evidence type="ECO:0000256" key="29">
    <source>
        <dbReference type="ARBA" id="ARBA00047578"/>
    </source>
</evidence>
<comment type="catalytic activity">
    <reaction evidence="16">
        <text>(3R)-hydroxydecanoyl-[ACP] = (2E)-decenoyl-[ACP] + H2O</text>
        <dbReference type="Rhea" id="RHEA:41860"/>
        <dbReference type="Rhea" id="RHEA-COMP:9638"/>
        <dbReference type="Rhea" id="RHEA-COMP:9639"/>
        <dbReference type="ChEBI" id="CHEBI:15377"/>
        <dbReference type="ChEBI" id="CHEBI:78466"/>
        <dbReference type="ChEBI" id="CHEBI:78467"/>
    </reaction>
    <physiologicalReaction direction="left-to-right" evidence="16">
        <dbReference type="Rhea" id="RHEA:41861"/>
    </physiologicalReaction>
</comment>
<comment type="catalytic activity">
    <reaction evidence="43">
        <text>3-oxotetradecanoyl-[ACP] + NADPH + H(+) = (3R)-hydroxytetradecanoyl-[ACP] + NADP(+)</text>
        <dbReference type="Rhea" id="RHEA:41888"/>
        <dbReference type="Rhea" id="RHEA-COMP:9645"/>
        <dbReference type="Rhea" id="RHEA-COMP:9646"/>
        <dbReference type="ChEBI" id="CHEBI:15378"/>
        <dbReference type="ChEBI" id="CHEBI:57783"/>
        <dbReference type="ChEBI" id="CHEBI:58349"/>
        <dbReference type="ChEBI" id="CHEBI:78473"/>
        <dbReference type="ChEBI" id="CHEBI:78474"/>
    </reaction>
    <physiologicalReaction direction="left-to-right" evidence="43">
        <dbReference type="Rhea" id="RHEA:41889"/>
    </physiologicalReaction>
</comment>
<evidence type="ECO:0000256" key="5">
    <source>
        <dbReference type="ARBA" id="ARBA00022553"/>
    </source>
</evidence>
<comment type="catalytic activity">
    <reaction evidence="20">
        <text>(3R)-hydroxyhexadecanoyl-[ACP] = (2E)-hexadecenoyl-[ACP] + H2O</text>
        <dbReference type="Rhea" id="RHEA:41908"/>
        <dbReference type="Rhea" id="RHEA-COMP:9650"/>
        <dbReference type="Rhea" id="RHEA-COMP:9651"/>
        <dbReference type="ChEBI" id="CHEBI:15377"/>
        <dbReference type="ChEBI" id="CHEBI:78480"/>
        <dbReference type="ChEBI" id="CHEBI:78481"/>
    </reaction>
    <physiologicalReaction direction="left-to-right" evidence="20">
        <dbReference type="Rhea" id="RHEA:41909"/>
    </physiologicalReaction>
</comment>
<dbReference type="InterPro" id="IPR016036">
    <property type="entry name" value="Malonyl_transacylase_ACP-bd"/>
</dbReference>
<keyword evidence="7" id="KW-0702">S-nitrosylation</keyword>
<comment type="catalytic activity">
    <reaction evidence="36">
        <text>tetradecanoyl-[ACP] + H2O = tetradecanoate + holo-[ACP] + H(+)</text>
        <dbReference type="Rhea" id="RHEA:30123"/>
        <dbReference type="Rhea" id="RHEA-COMP:9648"/>
        <dbReference type="Rhea" id="RHEA-COMP:9685"/>
        <dbReference type="ChEBI" id="CHEBI:15377"/>
        <dbReference type="ChEBI" id="CHEBI:15378"/>
        <dbReference type="ChEBI" id="CHEBI:30807"/>
        <dbReference type="ChEBI" id="CHEBI:64479"/>
        <dbReference type="ChEBI" id="CHEBI:78477"/>
        <dbReference type="EC" id="3.1.2.14"/>
    </reaction>
    <physiologicalReaction direction="left-to-right" evidence="36">
        <dbReference type="Rhea" id="RHEA:30124"/>
    </physiologicalReaction>
</comment>
<comment type="catalytic activity">
    <reaction evidence="18">
        <text>(3R)-hydroxytetradecanoyl-[ACP] = (2E)-tetradecenoyl-[ACP] + H2O</text>
        <dbReference type="Rhea" id="RHEA:41892"/>
        <dbReference type="Rhea" id="RHEA-COMP:9646"/>
        <dbReference type="Rhea" id="RHEA-COMP:9647"/>
        <dbReference type="ChEBI" id="CHEBI:15377"/>
        <dbReference type="ChEBI" id="CHEBI:78474"/>
        <dbReference type="ChEBI" id="CHEBI:78475"/>
    </reaction>
    <physiologicalReaction direction="left-to-right" evidence="18">
        <dbReference type="Rhea" id="RHEA:41893"/>
    </physiologicalReaction>
</comment>
<evidence type="ECO:0000256" key="2">
    <source>
        <dbReference type="ARBA" id="ARBA00004792"/>
    </source>
</evidence>
<dbReference type="SMART" id="SM01294">
    <property type="entry name" value="PKS_PP_betabranch"/>
    <property type="match status" value="1"/>
</dbReference>
<accession>A0ABZ1IG48</accession>
<comment type="catalytic activity">
    <reaction evidence="15">
        <text>(3R)-hydroxyhexanoyl-[ACP] = (2E)-hexenoyl-[ACP] + H2O</text>
        <dbReference type="Rhea" id="RHEA:41828"/>
        <dbReference type="Rhea" id="RHEA-COMP:9630"/>
        <dbReference type="Rhea" id="RHEA-COMP:9631"/>
        <dbReference type="ChEBI" id="CHEBI:15377"/>
        <dbReference type="ChEBI" id="CHEBI:78457"/>
        <dbReference type="ChEBI" id="CHEBI:78458"/>
    </reaction>
    <physiologicalReaction direction="left-to-right" evidence="15">
        <dbReference type="Rhea" id="RHEA:41829"/>
    </physiologicalReaction>
</comment>
<keyword evidence="6" id="KW-0808">Transferase</keyword>
<organism evidence="57 58">
    <name type="scientific">Amycolatopsis rhabdoformis</name>
    <dbReference type="NCBI Taxonomy" id="1448059"/>
    <lineage>
        <taxon>Bacteria</taxon>
        <taxon>Bacillati</taxon>
        <taxon>Actinomycetota</taxon>
        <taxon>Actinomycetes</taxon>
        <taxon>Pseudonocardiales</taxon>
        <taxon>Pseudonocardiaceae</taxon>
        <taxon>Amycolatopsis</taxon>
    </lineage>
</organism>
<evidence type="ECO:0000256" key="50">
    <source>
        <dbReference type="ARBA" id="ARBA00049449"/>
    </source>
</evidence>
<evidence type="ECO:0000256" key="45">
    <source>
        <dbReference type="ARBA" id="ARBA00049109"/>
    </source>
</evidence>
<comment type="catalytic activity">
    <reaction evidence="29">
        <text>dodecanoyl-[ACP] + malonyl-[ACP] + H(+) = 3-oxotetradecanoyl-[ACP] + holo-[ACP] + CO2</text>
        <dbReference type="Rhea" id="RHEA:41884"/>
        <dbReference type="Rhea" id="RHEA-COMP:9623"/>
        <dbReference type="Rhea" id="RHEA-COMP:9644"/>
        <dbReference type="Rhea" id="RHEA-COMP:9645"/>
        <dbReference type="Rhea" id="RHEA-COMP:9685"/>
        <dbReference type="ChEBI" id="CHEBI:15378"/>
        <dbReference type="ChEBI" id="CHEBI:16526"/>
        <dbReference type="ChEBI" id="CHEBI:64479"/>
        <dbReference type="ChEBI" id="CHEBI:65264"/>
        <dbReference type="ChEBI" id="CHEBI:78449"/>
        <dbReference type="ChEBI" id="CHEBI:78473"/>
    </reaction>
    <physiologicalReaction direction="left-to-right" evidence="29">
        <dbReference type="Rhea" id="RHEA:41885"/>
    </physiologicalReaction>
</comment>
<dbReference type="Pfam" id="PF08990">
    <property type="entry name" value="Docking"/>
    <property type="match status" value="1"/>
</dbReference>
<dbReference type="Gene3D" id="3.30.70.3290">
    <property type="match status" value="1"/>
</dbReference>
<comment type="catalytic activity">
    <reaction evidence="48">
        <text>3-oxohexadecanoyl-[ACP] + NADPH + H(+) = (3R)-hydroxyhexadecanoyl-[ACP] + NADP(+)</text>
        <dbReference type="Rhea" id="RHEA:41904"/>
        <dbReference type="Rhea" id="RHEA-COMP:9649"/>
        <dbReference type="Rhea" id="RHEA-COMP:9650"/>
        <dbReference type="ChEBI" id="CHEBI:15378"/>
        <dbReference type="ChEBI" id="CHEBI:57783"/>
        <dbReference type="ChEBI" id="CHEBI:58349"/>
        <dbReference type="ChEBI" id="CHEBI:78478"/>
        <dbReference type="ChEBI" id="CHEBI:78480"/>
    </reaction>
    <physiologicalReaction direction="left-to-right" evidence="48">
        <dbReference type="Rhea" id="RHEA:41905"/>
    </physiologicalReaction>
</comment>
<dbReference type="Gene3D" id="3.40.50.720">
    <property type="entry name" value="NAD(P)-binding Rossmann-like Domain"/>
    <property type="match status" value="1"/>
</dbReference>
<dbReference type="InterPro" id="IPR006162">
    <property type="entry name" value="Ppantetheine_attach_site"/>
</dbReference>
<evidence type="ECO:0000256" key="35">
    <source>
        <dbReference type="ARBA" id="ARBA00048281"/>
    </source>
</evidence>
<comment type="catalytic activity">
    <reaction evidence="46">
        <text>(2E)-tetradecenoyl-[ACP] + NADPH + H(+) = tetradecanoyl-[ACP] + NADP(+)</text>
        <dbReference type="Rhea" id="RHEA:41896"/>
        <dbReference type="Rhea" id="RHEA-COMP:9647"/>
        <dbReference type="Rhea" id="RHEA-COMP:9648"/>
        <dbReference type="ChEBI" id="CHEBI:15378"/>
        <dbReference type="ChEBI" id="CHEBI:57783"/>
        <dbReference type="ChEBI" id="CHEBI:58349"/>
        <dbReference type="ChEBI" id="CHEBI:78475"/>
        <dbReference type="ChEBI" id="CHEBI:78477"/>
    </reaction>
    <physiologicalReaction direction="left-to-right" evidence="46">
        <dbReference type="Rhea" id="RHEA:41897"/>
    </physiologicalReaction>
</comment>
<comment type="catalytic activity">
    <reaction evidence="38">
        <text>a fatty acyl-[ACP] + malonyl-[ACP] + H(+) = a 3-oxoacyl-[ACP] + holo-[ACP] + CO2</text>
        <dbReference type="Rhea" id="RHEA:22836"/>
        <dbReference type="Rhea" id="RHEA-COMP:9623"/>
        <dbReference type="Rhea" id="RHEA-COMP:9685"/>
        <dbReference type="Rhea" id="RHEA-COMP:9916"/>
        <dbReference type="Rhea" id="RHEA-COMP:14125"/>
        <dbReference type="ChEBI" id="CHEBI:15378"/>
        <dbReference type="ChEBI" id="CHEBI:16526"/>
        <dbReference type="ChEBI" id="CHEBI:64479"/>
        <dbReference type="ChEBI" id="CHEBI:78449"/>
        <dbReference type="ChEBI" id="CHEBI:78776"/>
        <dbReference type="ChEBI" id="CHEBI:138651"/>
        <dbReference type="EC" id="2.3.1.41"/>
    </reaction>
    <physiologicalReaction direction="left-to-right" evidence="38">
        <dbReference type="Rhea" id="RHEA:22837"/>
    </physiologicalReaction>
</comment>
<comment type="catalytic activity">
    <reaction evidence="14">
        <text>(3R)-hydroxydodecanoyl-[ACP] = (2E)-dodecenoyl-[ACP] + H2O</text>
        <dbReference type="Rhea" id="RHEA:41876"/>
        <dbReference type="Rhea" id="RHEA-COMP:9642"/>
        <dbReference type="Rhea" id="RHEA-COMP:9643"/>
        <dbReference type="ChEBI" id="CHEBI:15377"/>
        <dbReference type="ChEBI" id="CHEBI:78470"/>
        <dbReference type="ChEBI" id="CHEBI:78472"/>
    </reaction>
    <physiologicalReaction direction="left-to-right" evidence="14">
        <dbReference type="Rhea" id="RHEA:41877"/>
    </physiologicalReaction>
</comment>
<dbReference type="Pfam" id="PF14765">
    <property type="entry name" value="PS-DH"/>
    <property type="match status" value="1"/>
</dbReference>
<comment type="catalytic activity">
    <reaction evidence="24">
        <text>hexanoyl-[ACP] + malonyl-[ACP] + H(+) = 3-oxooctanoyl-[ACP] + holo-[ACP] + CO2</text>
        <dbReference type="Rhea" id="RHEA:41836"/>
        <dbReference type="Rhea" id="RHEA-COMP:9623"/>
        <dbReference type="Rhea" id="RHEA-COMP:9632"/>
        <dbReference type="Rhea" id="RHEA-COMP:9633"/>
        <dbReference type="Rhea" id="RHEA-COMP:9685"/>
        <dbReference type="ChEBI" id="CHEBI:15378"/>
        <dbReference type="ChEBI" id="CHEBI:16526"/>
        <dbReference type="ChEBI" id="CHEBI:64479"/>
        <dbReference type="ChEBI" id="CHEBI:78449"/>
        <dbReference type="ChEBI" id="CHEBI:78459"/>
        <dbReference type="ChEBI" id="CHEBI:78460"/>
    </reaction>
    <physiologicalReaction direction="left-to-right" evidence="24">
        <dbReference type="Rhea" id="RHEA:41837"/>
    </physiologicalReaction>
</comment>
<dbReference type="InterPro" id="IPR020841">
    <property type="entry name" value="PKS_Beta-ketoAc_synthase_dom"/>
</dbReference>
<dbReference type="InterPro" id="IPR055123">
    <property type="entry name" value="SpnB-like_Rossmann"/>
</dbReference>
<evidence type="ECO:0000259" key="55">
    <source>
        <dbReference type="PROSITE" id="PS52004"/>
    </source>
</evidence>
<dbReference type="InterPro" id="IPR020802">
    <property type="entry name" value="TesA-like"/>
</dbReference>
<keyword evidence="11" id="KW-0511">Multifunctional enzyme</keyword>
<dbReference type="PROSITE" id="PS00012">
    <property type="entry name" value="PHOSPHOPANTETHEINE"/>
    <property type="match status" value="1"/>
</dbReference>
<evidence type="ECO:0000256" key="33">
    <source>
        <dbReference type="ARBA" id="ARBA00047961"/>
    </source>
</evidence>
<evidence type="ECO:0000256" key="37">
    <source>
        <dbReference type="ARBA" id="ARBA00048420"/>
    </source>
</evidence>
<dbReference type="PANTHER" id="PTHR43775:SF51">
    <property type="entry name" value="INACTIVE PHENOLPHTHIOCEROL SYNTHESIS POLYKETIDE SYNTHASE TYPE I PKS1-RELATED"/>
    <property type="match status" value="1"/>
</dbReference>
<comment type="catalytic activity">
    <reaction evidence="31">
        <text>(2E)-hexenoyl-[ACP] + NADPH + H(+) = hexanoyl-[ACP] + NADP(+)</text>
        <dbReference type="Rhea" id="RHEA:41832"/>
        <dbReference type="Rhea" id="RHEA-COMP:9631"/>
        <dbReference type="Rhea" id="RHEA-COMP:9632"/>
        <dbReference type="ChEBI" id="CHEBI:15378"/>
        <dbReference type="ChEBI" id="CHEBI:57783"/>
        <dbReference type="ChEBI" id="CHEBI:58349"/>
        <dbReference type="ChEBI" id="CHEBI:78458"/>
        <dbReference type="ChEBI" id="CHEBI:78459"/>
    </reaction>
    <physiologicalReaction direction="left-to-right" evidence="31">
        <dbReference type="Rhea" id="RHEA:41833"/>
    </physiologicalReaction>
</comment>
<feature type="domain" description="PKS/mFAS DH" evidence="56">
    <location>
        <begin position="918"/>
        <end position="1185"/>
    </location>
</feature>
<feature type="region of interest" description="N-terminal hotdog fold" evidence="53">
    <location>
        <begin position="918"/>
        <end position="1042"/>
    </location>
</feature>
<evidence type="ECO:0000256" key="4">
    <source>
        <dbReference type="ARBA" id="ARBA00022450"/>
    </source>
</evidence>
<name>A0ABZ1IG48_9PSEU</name>
<comment type="catalytic activity">
    <reaction evidence="45">
        <text>decanoyl-[ACP] + malonyl-[ACP] + H(+) = 3-oxododecanoyl-[ACP] + holo-[ACP] + CO2</text>
        <dbReference type="Rhea" id="RHEA:41868"/>
        <dbReference type="Rhea" id="RHEA-COMP:9623"/>
        <dbReference type="Rhea" id="RHEA-COMP:9640"/>
        <dbReference type="Rhea" id="RHEA-COMP:9641"/>
        <dbReference type="Rhea" id="RHEA-COMP:9685"/>
        <dbReference type="ChEBI" id="CHEBI:15378"/>
        <dbReference type="ChEBI" id="CHEBI:16526"/>
        <dbReference type="ChEBI" id="CHEBI:64479"/>
        <dbReference type="ChEBI" id="CHEBI:78449"/>
        <dbReference type="ChEBI" id="CHEBI:78468"/>
        <dbReference type="ChEBI" id="CHEBI:78469"/>
    </reaction>
    <physiologicalReaction direction="left-to-right" evidence="45">
        <dbReference type="Rhea" id="RHEA:41869"/>
    </physiologicalReaction>
</comment>
<dbReference type="InterPro" id="IPR049552">
    <property type="entry name" value="PKS_DH_N"/>
</dbReference>
<evidence type="ECO:0000256" key="8">
    <source>
        <dbReference type="ARBA" id="ARBA00022898"/>
    </source>
</evidence>
<dbReference type="SMART" id="SM00822">
    <property type="entry name" value="PKS_KR"/>
    <property type="match status" value="1"/>
</dbReference>
<dbReference type="InterPro" id="IPR042104">
    <property type="entry name" value="PKS_dehydratase_sf"/>
</dbReference>
<evidence type="ECO:0000256" key="49">
    <source>
        <dbReference type="ARBA" id="ARBA00049422"/>
    </source>
</evidence>
<evidence type="ECO:0000256" key="38">
    <source>
        <dbReference type="ARBA" id="ARBA00048506"/>
    </source>
</evidence>
<comment type="catalytic activity">
    <reaction evidence="35">
        <text>(2E)-dodecenoyl-[ACP] + NADPH + H(+) = dodecanoyl-[ACP] + NADP(+)</text>
        <dbReference type="Rhea" id="RHEA:41880"/>
        <dbReference type="Rhea" id="RHEA-COMP:9643"/>
        <dbReference type="Rhea" id="RHEA-COMP:9644"/>
        <dbReference type="ChEBI" id="CHEBI:15378"/>
        <dbReference type="ChEBI" id="CHEBI:57783"/>
        <dbReference type="ChEBI" id="CHEBI:58349"/>
        <dbReference type="ChEBI" id="CHEBI:65264"/>
        <dbReference type="ChEBI" id="CHEBI:78472"/>
    </reaction>
    <physiologicalReaction direction="left-to-right" evidence="35">
        <dbReference type="Rhea" id="RHEA:41881"/>
    </physiologicalReaction>
</comment>
<dbReference type="InterPro" id="IPR015083">
    <property type="entry name" value="NorB/c/GfsB-D-like_docking"/>
</dbReference>
<evidence type="ECO:0000259" key="54">
    <source>
        <dbReference type="PROSITE" id="PS50075"/>
    </source>
</evidence>
<evidence type="ECO:0000256" key="43">
    <source>
        <dbReference type="ARBA" id="ARBA00048935"/>
    </source>
</evidence>
<dbReference type="InterPro" id="IPR057326">
    <property type="entry name" value="KR_dom"/>
</dbReference>
<comment type="catalytic activity">
    <reaction evidence="27">
        <text>tetradecanoyl-[ACP] + malonyl-[ACP] + H(+) = 3-oxohexadecanoyl-[ACP] + holo-[ACP] + CO2</text>
        <dbReference type="Rhea" id="RHEA:41900"/>
        <dbReference type="Rhea" id="RHEA-COMP:9623"/>
        <dbReference type="Rhea" id="RHEA-COMP:9648"/>
        <dbReference type="Rhea" id="RHEA-COMP:9649"/>
        <dbReference type="Rhea" id="RHEA-COMP:9685"/>
        <dbReference type="ChEBI" id="CHEBI:15378"/>
        <dbReference type="ChEBI" id="CHEBI:16526"/>
        <dbReference type="ChEBI" id="CHEBI:64479"/>
        <dbReference type="ChEBI" id="CHEBI:78449"/>
        <dbReference type="ChEBI" id="CHEBI:78477"/>
        <dbReference type="ChEBI" id="CHEBI:78478"/>
    </reaction>
    <physiologicalReaction direction="left-to-right" evidence="27">
        <dbReference type="Rhea" id="RHEA:41901"/>
    </physiologicalReaction>
</comment>
<comment type="catalytic activity">
    <reaction evidence="19">
        <text>(3R)-hydroxyoctadecanoyl-[ACP] = (2E)-octadecenoyl-[ACP] + H2O</text>
        <dbReference type="Rhea" id="RHEA:41924"/>
        <dbReference type="Rhea" id="RHEA-COMP:9654"/>
        <dbReference type="Rhea" id="RHEA-COMP:9655"/>
        <dbReference type="ChEBI" id="CHEBI:15377"/>
        <dbReference type="ChEBI" id="CHEBI:78488"/>
        <dbReference type="ChEBI" id="CHEBI:78489"/>
    </reaction>
    <physiologicalReaction direction="left-to-right" evidence="19">
        <dbReference type="Rhea" id="RHEA:41925"/>
    </physiologicalReaction>
</comment>
<evidence type="ECO:0000313" key="58">
    <source>
        <dbReference type="Proteomes" id="UP001330812"/>
    </source>
</evidence>
<evidence type="ECO:0000256" key="23">
    <source>
        <dbReference type="ARBA" id="ARBA00047300"/>
    </source>
</evidence>